<evidence type="ECO:0000313" key="1">
    <source>
        <dbReference type="EMBL" id="MBB6204559.1"/>
    </source>
</evidence>
<name>A0AAW3V0Y4_9BURK</name>
<proteinExistence type="predicted"/>
<gene>
    <name evidence="1" type="ORF">GGD69_005453</name>
</gene>
<accession>A0AAW3V0Y4</accession>
<evidence type="ECO:0000313" key="2">
    <source>
        <dbReference type="Proteomes" id="UP000518681"/>
    </source>
</evidence>
<dbReference type="RefSeq" id="WP_311733064.1">
    <property type="nucleotide sequence ID" value="NZ_JACIII010000013.1"/>
</dbReference>
<reference evidence="1 2" key="1">
    <citation type="submission" date="2020-08" db="EMBL/GenBank/DDBJ databases">
        <title>Genomic Encyclopedia of Type Strains, Phase IV (KMG-V): Genome sequencing to study the core and pangenomes of soil and plant-associated prokaryotes.</title>
        <authorList>
            <person name="Whitman W."/>
        </authorList>
    </citation>
    <scope>NUCLEOTIDE SEQUENCE [LARGE SCALE GENOMIC DNA]</scope>
    <source>
        <strain evidence="1 2">SEMIA 4013</strain>
    </source>
</reference>
<evidence type="ECO:0008006" key="3">
    <source>
        <dbReference type="Google" id="ProtNLM"/>
    </source>
</evidence>
<dbReference type="AlphaFoldDB" id="A0AAW3V0Y4"/>
<dbReference type="Proteomes" id="UP000518681">
    <property type="component" value="Unassembled WGS sequence"/>
</dbReference>
<organism evidence="1 2">
    <name type="scientific">Paraburkholderia fungorum</name>
    <dbReference type="NCBI Taxonomy" id="134537"/>
    <lineage>
        <taxon>Bacteria</taxon>
        <taxon>Pseudomonadati</taxon>
        <taxon>Pseudomonadota</taxon>
        <taxon>Betaproteobacteria</taxon>
        <taxon>Burkholderiales</taxon>
        <taxon>Burkholderiaceae</taxon>
        <taxon>Paraburkholderia</taxon>
    </lineage>
</organism>
<protein>
    <recommendedName>
        <fullName evidence="3">DUF3330 domain-containing protein</fullName>
    </recommendedName>
</protein>
<dbReference type="Pfam" id="PF11809">
    <property type="entry name" value="DUF3330"/>
    <property type="match status" value="1"/>
</dbReference>
<comment type="caution">
    <text evidence="1">The sequence shown here is derived from an EMBL/GenBank/DDBJ whole genome shotgun (WGS) entry which is preliminary data.</text>
</comment>
<dbReference type="InterPro" id="IPR021767">
    <property type="entry name" value="TnpM"/>
</dbReference>
<sequence length="85" mass="9056">MLRRVTAQSAQAGPMLEEGIMDKPQPIDAELLSCAACCAEVPVSAALSAEGTEYVLHFCGPECYAKFCVRAGTSIFPGDDDDRET</sequence>
<dbReference type="EMBL" id="JACIIK010000009">
    <property type="protein sequence ID" value="MBB6204559.1"/>
    <property type="molecule type" value="Genomic_DNA"/>
</dbReference>